<sequence length="1113" mass="124079">MADPFSIVAGAIGVAEISFRLVLHIHQLRQDIDGIDSELESLAEELDSLRELCDAVQSTFAAKTRDASPGLWKHLGRALENCRGVLTKLDEVVSKIERPSSSLAPGKINNMMMALRKKLREGDLRNCRTHLATYQKALQLVLSTVTFQCVSDSHTYNMRSFTDISNEFQDLGQSLEYQITNLRHTAKSTDSSHYDQAAVSALEELRESVTSAALAIQSASTNHHFDIPQSVSSIFTGREILLQELQRLFVPRPGMMRDEMQRRFIIHGVGGSGKTQFCCKFAQDNRDSFWGVFWIDASTRERAKHTLAAIAETAGLDKNENAALHWLSNLEHRWLLIIDNVDDEDAPLESYFPKGNRGNILVTTRNPACKIHGNVGPGFYDFRGLDLPEATRLLLKASGNPDPWDPSCEALASTITKALGFLALAIIHAGAAIRDQLCNLHNYLDYYGRSRQRIRNATLTEKGTAAESAVFATWEICYERLEHKGTGAAADALELLNVLAFLHWEAISPDIFTRALQNPVLEAGQEEDTPEGEPGGLLSKIIAFLLGLKSRTPPLLPNVLRNTSPQGGIEECEDRVRLALKQLAHMSLIIRNDHNDTYYMHPIVHTWARERPRMRLGEQALWADVTGRLLASSILLPPLGSSAADEKYHIGLLPHIEHVQECRRVAAGNISSARGRKPAHDWFTKLLPTLGPDRDRLLMYAKFSLVYAKCGRWASAERLMKEVSETLRHYLGLQNKRTRQATLFLATVYWNMGRATDAALLQVSVLEACKGHLGSSHTDTLRAMSELGRTRWQQGEYTAALALQKPVLHELSLRLPEDHPDLLEAMDNLGMTMQKFWETHHFEEAFRLHSLAAEGMSRVHGPDHERTLLAKESLCRVAVQLGGPRMKPALDTMSDVLEVRRARLGKEHPYTLLAMVNLAIVLSASGHTGEALDLIRWGLPIADRNLGRDHIGTLFGRHTLACILAQVGRYAEAEDLLVLVTESQKRMGSHRGNYHPDRLGALIELARCQYMLGKVDAAIAVCDEAIQGFDIISVEPHPLALGLRTARAGMLKLESERSNLVLGTFRPEEHDITFPFVLFKVSGDAEKRSYPAMVSYGSDEDVERDGYPVDLMS</sequence>
<dbReference type="Proteomes" id="UP001278766">
    <property type="component" value="Unassembled WGS sequence"/>
</dbReference>
<dbReference type="SUPFAM" id="SSF48452">
    <property type="entry name" value="TPR-like"/>
    <property type="match status" value="2"/>
</dbReference>
<dbReference type="Pfam" id="PF13432">
    <property type="entry name" value="TPR_16"/>
    <property type="match status" value="1"/>
</dbReference>
<feature type="domain" description="NB-ARC" evidence="2">
    <location>
        <begin position="258"/>
        <end position="368"/>
    </location>
</feature>
<evidence type="ECO:0000259" key="2">
    <source>
        <dbReference type="Pfam" id="PF00931"/>
    </source>
</evidence>
<dbReference type="InterPro" id="IPR002182">
    <property type="entry name" value="NB-ARC"/>
</dbReference>
<dbReference type="InterPro" id="IPR011990">
    <property type="entry name" value="TPR-like_helical_dom_sf"/>
</dbReference>
<feature type="coiled-coil region" evidence="1">
    <location>
        <begin position="25"/>
        <end position="59"/>
    </location>
</feature>
<dbReference type="InterPro" id="IPR027417">
    <property type="entry name" value="P-loop_NTPase"/>
</dbReference>
<comment type="caution">
    <text evidence="4">The sequence shown here is derived from an EMBL/GenBank/DDBJ whole genome shotgun (WGS) entry which is preliminary data.</text>
</comment>
<dbReference type="Gene3D" id="3.40.50.300">
    <property type="entry name" value="P-loop containing nucleotide triphosphate hydrolases"/>
    <property type="match status" value="1"/>
</dbReference>
<dbReference type="RefSeq" id="XP_062657136.1">
    <property type="nucleotide sequence ID" value="XM_062799522.1"/>
</dbReference>
<gene>
    <name evidence="4" type="ORF">B0H64DRAFT_217178</name>
</gene>
<dbReference type="InterPro" id="IPR053137">
    <property type="entry name" value="NLR-like"/>
</dbReference>
<evidence type="ECO:0000313" key="5">
    <source>
        <dbReference type="Proteomes" id="UP001278766"/>
    </source>
</evidence>
<name>A0AAE0HC00_9PEZI</name>
<dbReference type="SUPFAM" id="SSF52540">
    <property type="entry name" value="P-loop containing nucleoside triphosphate hydrolases"/>
    <property type="match status" value="1"/>
</dbReference>
<dbReference type="Gene3D" id="1.25.40.10">
    <property type="entry name" value="Tetratricopeptide repeat domain"/>
    <property type="match status" value="2"/>
</dbReference>
<evidence type="ECO:0000256" key="1">
    <source>
        <dbReference type="SAM" id="Coils"/>
    </source>
</evidence>
<dbReference type="Pfam" id="PF00931">
    <property type="entry name" value="NB-ARC"/>
    <property type="match status" value="1"/>
</dbReference>
<dbReference type="GeneID" id="87836470"/>
<reference evidence="4" key="1">
    <citation type="journal article" date="2023" name="Mol. Phylogenet. Evol.">
        <title>Genome-scale phylogeny and comparative genomics of the fungal order Sordariales.</title>
        <authorList>
            <person name="Hensen N."/>
            <person name="Bonometti L."/>
            <person name="Westerberg I."/>
            <person name="Brannstrom I.O."/>
            <person name="Guillou S."/>
            <person name="Cros-Aarteil S."/>
            <person name="Calhoun S."/>
            <person name="Haridas S."/>
            <person name="Kuo A."/>
            <person name="Mondo S."/>
            <person name="Pangilinan J."/>
            <person name="Riley R."/>
            <person name="LaButti K."/>
            <person name="Andreopoulos B."/>
            <person name="Lipzen A."/>
            <person name="Chen C."/>
            <person name="Yan M."/>
            <person name="Daum C."/>
            <person name="Ng V."/>
            <person name="Clum A."/>
            <person name="Steindorff A."/>
            <person name="Ohm R.A."/>
            <person name="Martin F."/>
            <person name="Silar P."/>
            <person name="Natvig D.O."/>
            <person name="Lalanne C."/>
            <person name="Gautier V."/>
            <person name="Ament-Velasquez S.L."/>
            <person name="Kruys A."/>
            <person name="Hutchinson M.I."/>
            <person name="Powell A.J."/>
            <person name="Barry K."/>
            <person name="Miller A.N."/>
            <person name="Grigoriev I.V."/>
            <person name="Debuchy R."/>
            <person name="Gladieux P."/>
            <person name="Hiltunen Thoren M."/>
            <person name="Johannesson H."/>
        </authorList>
    </citation>
    <scope>NUCLEOTIDE SEQUENCE</scope>
    <source>
        <strain evidence="4">CBS 168.71</strain>
    </source>
</reference>
<dbReference type="PANTHER" id="PTHR46082:SF6">
    <property type="entry name" value="AAA+ ATPASE DOMAIN-CONTAINING PROTEIN-RELATED"/>
    <property type="match status" value="1"/>
</dbReference>
<feature type="domain" description="Azaphilone pigments biosynthesis cluster protein L N-terminal" evidence="3">
    <location>
        <begin position="2"/>
        <end position="210"/>
    </location>
</feature>
<protein>
    <submittedName>
        <fullName evidence="4">Tetratricopeptide repeat domain-containing protein</fullName>
    </submittedName>
</protein>
<dbReference type="Pfam" id="PF13374">
    <property type="entry name" value="TPR_10"/>
    <property type="match status" value="1"/>
</dbReference>
<dbReference type="InterPro" id="IPR031348">
    <property type="entry name" value="PigL_N"/>
</dbReference>
<evidence type="ECO:0000259" key="3">
    <source>
        <dbReference type="Pfam" id="PF17111"/>
    </source>
</evidence>
<evidence type="ECO:0000313" key="4">
    <source>
        <dbReference type="EMBL" id="KAK3293622.1"/>
    </source>
</evidence>
<reference evidence="4" key="2">
    <citation type="submission" date="2023-06" db="EMBL/GenBank/DDBJ databases">
        <authorList>
            <consortium name="Lawrence Berkeley National Laboratory"/>
            <person name="Haridas S."/>
            <person name="Hensen N."/>
            <person name="Bonometti L."/>
            <person name="Westerberg I."/>
            <person name="Brannstrom I.O."/>
            <person name="Guillou S."/>
            <person name="Cros-Aarteil S."/>
            <person name="Calhoun S."/>
            <person name="Kuo A."/>
            <person name="Mondo S."/>
            <person name="Pangilinan J."/>
            <person name="Riley R."/>
            <person name="Labutti K."/>
            <person name="Andreopoulos B."/>
            <person name="Lipzen A."/>
            <person name="Chen C."/>
            <person name="Yanf M."/>
            <person name="Daum C."/>
            <person name="Ng V."/>
            <person name="Clum A."/>
            <person name="Steindorff A."/>
            <person name="Ohm R."/>
            <person name="Martin F."/>
            <person name="Silar P."/>
            <person name="Natvig D."/>
            <person name="Lalanne C."/>
            <person name="Gautier V."/>
            <person name="Ament-Velasquez S.L."/>
            <person name="Kruys A."/>
            <person name="Hutchinson M.I."/>
            <person name="Powell A.J."/>
            <person name="Barry K."/>
            <person name="Miller A.N."/>
            <person name="Grigoriev I.V."/>
            <person name="Debuchy R."/>
            <person name="Gladieux P."/>
            <person name="Thoren M.H."/>
            <person name="Johannesson H."/>
        </authorList>
    </citation>
    <scope>NUCLEOTIDE SEQUENCE</scope>
    <source>
        <strain evidence="4">CBS 168.71</strain>
    </source>
</reference>
<dbReference type="Pfam" id="PF17111">
    <property type="entry name" value="PigL_N"/>
    <property type="match status" value="1"/>
</dbReference>
<keyword evidence="5" id="KW-1185">Reference proteome</keyword>
<keyword evidence="1" id="KW-0175">Coiled coil</keyword>
<dbReference type="EMBL" id="JAUEPN010000006">
    <property type="protein sequence ID" value="KAK3293622.1"/>
    <property type="molecule type" value="Genomic_DNA"/>
</dbReference>
<accession>A0AAE0HC00</accession>
<organism evidence="4 5">
    <name type="scientific">Chaetomium fimeti</name>
    <dbReference type="NCBI Taxonomy" id="1854472"/>
    <lineage>
        <taxon>Eukaryota</taxon>
        <taxon>Fungi</taxon>
        <taxon>Dikarya</taxon>
        <taxon>Ascomycota</taxon>
        <taxon>Pezizomycotina</taxon>
        <taxon>Sordariomycetes</taxon>
        <taxon>Sordariomycetidae</taxon>
        <taxon>Sordariales</taxon>
        <taxon>Chaetomiaceae</taxon>
        <taxon>Chaetomium</taxon>
    </lineage>
</organism>
<dbReference type="AlphaFoldDB" id="A0AAE0HC00"/>
<dbReference type="PANTHER" id="PTHR46082">
    <property type="entry name" value="ATP/GTP-BINDING PROTEIN-RELATED"/>
    <property type="match status" value="1"/>
</dbReference>
<proteinExistence type="predicted"/>
<dbReference type="GO" id="GO:0043531">
    <property type="term" value="F:ADP binding"/>
    <property type="evidence" value="ECO:0007669"/>
    <property type="project" value="InterPro"/>
</dbReference>